<evidence type="ECO:0000256" key="1">
    <source>
        <dbReference type="ARBA" id="ARBA00022729"/>
    </source>
</evidence>
<protein>
    <submittedName>
        <fullName evidence="5">Peptidase M14 carboxypeptidase A</fullName>
    </submittedName>
</protein>
<dbReference type="Pfam" id="PF26628">
    <property type="entry name" value="DUF8202"/>
    <property type="match status" value="1"/>
</dbReference>
<evidence type="ECO:0000313" key="5">
    <source>
        <dbReference type="EMBL" id="EMY81215.1"/>
    </source>
</evidence>
<dbReference type="SUPFAM" id="SSF49899">
    <property type="entry name" value="Concanavalin A-like lectins/glucanases"/>
    <property type="match status" value="1"/>
</dbReference>
<evidence type="ECO:0000256" key="2">
    <source>
        <dbReference type="SAM" id="SignalP"/>
    </source>
</evidence>
<accession>N1WQD8</accession>
<dbReference type="GO" id="GO:0005975">
    <property type="term" value="P:carbohydrate metabolic process"/>
    <property type="evidence" value="ECO:0007669"/>
    <property type="project" value="UniProtKB-ARBA"/>
</dbReference>
<evidence type="ECO:0000259" key="3">
    <source>
        <dbReference type="Pfam" id="PF18962"/>
    </source>
</evidence>
<proteinExistence type="predicted"/>
<dbReference type="AlphaFoldDB" id="N1WQD8"/>
<dbReference type="Pfam" id="PF18962">
    <property type="entry name" value="Por_Secre_tail"/>
    <property type="match status" value="1"/>
</dbReference>
<keyword evidence="5" id="KW-0378">Hydrolase</keyword>
<sequence>MKKFTFVIFILPFILVSPFIFAQNGPGGVGSPSNLNLWLKTDNLNLSEGDLVEFWYDSSDNNNTASQLTQQNRPIFRATSSLNNLPVIDFSGGDDSSTSDFMTIPGDASNFGGINQMSLFSVARPSNLGSPAAQAIISKRDNQSSTVYSFTMFFFEGNKTYTDVNNRGNGRLDGGPNSEVSNNSNFIISASFNGLQAAGNRQKLYKDSELVATSSTISSTQINSSTSQVTIGKLNVSDERHFAGQIPEIIFYNTAVNQTQRKIIDNYLSSKFDISIANNIYTLDNPANGNFDFNVIGIGRESSSDSHRNSKGSGIIRVNNPSNLNNGEYLFIGSDILNDSSLDFTSIDCLSVAPDDILTEATWRIGKYNGDVGDVDISFDTSSIGLDPNVAELLVSSSPNFVNPTIISSSSVSGNDVVFSGVNFANGDYIKLRFKTIVPILWDGTSFSNGSGLANAPNTSDFGRKLIIDGANAELNEDANCFCATITNNSDLSLNNNILDIKKQFVNNGVFDGSEGTLEFSGDLNKFISGKSFEVANFITHANTSINLDTTLDINNLLDVRGGTLITGDDINLICNFGTPGKTAQVGPVGGTIVGDVTVEQCYPARRAFRLISPSVTTSTSIRENWQENPAGYQDDPRPGYGTHITGVSPGSANASVGQDGNNGFDYSPSGNASMFTFNNATPSWDRLTNTNGGLTAGEAYRLFLRGDRSINITLNGSPPTNTRLSATGVLAAGTQTEINLSNTADAFNFIGNPYQAQVDMNALVTGSSNISGLEYYVWDPTLGGIPAPGSPGGRGAYVAVDLGTGNNTSSSSANEFLQPMQAFFVRTGTDATASVTFQEAMKAVNQTQTVVKSNSVQEYINIQLFNAEAFSQGSTPSDGLRINFDKSFSISTEDDSPKLGNLDENLARVEGNAFSAIERRPLPEATQELPLFINQYRRESYVMKFDVTDNLNTQIFVKDNYLDALTEITSSDNIYSFAIESSIPESVASDRFSLVFEPVSLSTPEQSLVNLSLYPNPTKGNFSISGIDSGQDTEVKIYNLIGQQVYTAKSSGQSTLEIADFNGTTGVYLVKLKTNQGEKTFKLIKD</sequence>
<dbReference type="InterPro" id="IPR058515">
    <property type="entry name" value="DUF8202"/>
</dbReference>
<feature type="chain" id="PRO_5004113279" evidence="2">
    <location>
        <begin position="23"/>
        <end position="1087"/>
    </location>
</feature>
<dbReference type="Proteomes" id="UP000012317">
    <property type="component" value="Unassembled WGS sequence"/>
</dbReference>
<dbReference type="GO" id="GO:0004553">
    <property type="term" value="F:hydrolase activity, hydrolyzing O-glycosyl compounds"/>
    <property type="evidence" value="ECO:0007669"/>
    <property type="project" value="UniProtKB-ARBA"/>
</dbReference>
<dbReference type="eggNOG" id="COG2133">
    <property type="taxonomic scope" value="Bacteria"/>
</dbReference>
<keyword evidence="5" id="KW-0645">Protease</keyword>
<organism evidence="5 6">
    <name type="scientific">Psychroflexus gondwanensis ACAM 44</name>
    <dbReference type="NCBI Taxonomy" id="1189619"/>
    <lineage>
        <taxon>Bacteria</taxon>
        <taxon>Pseudomonadati</taxon>
        <taxon>Bacteroidota</taxon>
        <taxon>Flavobacteriia</taxon>
        <taxon>Flavobacteriales</taxon>
        <taxon>Flavobacteriaceae</taxon>
        <taxon>Psychroflexus</taxon>
    </lineage>
</organism>
<dbReference type="RefSeq" id="WP_003439722.1">
    <property type="nucleotide sequence ID" value="NZ_APLF01000007.1"/>
</dbReference>
<dbReference type="eggNOG" id="COG3210">
    <property type="taxonomic scope" value="Bacteria"/>
</dbReference>
<reference evidence="5 6" key="1">
    <citation type="journal article" date="2014" name="Genome Biol. Evol.">
        <title>Extensive gene acquisition in the extremely psychrophilic bacterial species Psychroflexus torquis and the link to sea-ice ecosystem specialism.</title>
        <authorList>
            <person name="Feng S."/>
            <person name="Powell S.M."/>
            <person name="Wilson R."/>
            <person name="Bowman J.P."/>
        </authorList>
    </citation>
    <scope>NUCLEOTIDE SEQUENCE [LARGE SCALE GENOMIC DNA]</scope>
    <source>
        <strain evidence="5 6">ACAM 44</strain>
    </source>
</reference>
<dbReference type="GO" id="GO:0004180">
    <property type="term" value="F:carboxypeptidase activity"/>
    <property type="evidence" value="ECO:0007669"/>
    <property type="project" value="UniProtKB-KW"/>
</dbReference>
<evidence type="ECO:0000259" key="4">
    <source>
        <dbReference type="Pfam" id="PF26628"/>
    </source>
</evidence>
<keyword evidence="1 2" id="KW-0732">Signal</keyword>
<feature type="domain" description="DUF8202" evidence="4">
    <location>
        <begin position="266"/>
        <end position="427"/>
    </location>
</feature>
<name>N1WQD8_9FLAO</name>
<dbReference type="EMBL" id="APLF01000007">
    <property type="protein sequence ID" value="EMY81215.1"/>
    <property type="molecule type" value="Genomic_DNA"/>
</dbReference>
<dbReference type="STRING" id="1189619.pgond44_08250"/>
<dbReference type="InterPro" id="IPR013320">
    <property type="entry name" value="ConA-like_dom_sf"/>
</dbReference>
<keyword evidence="6" id="KW-1185">Reference proteome</keyword>
<gene>
    <name evidence="5" type="ORF">pgond44_08250</name>
</gene>
<dbReference type="NCBIfam" id="TIGR04183">
    <property type="entry name" value="Por_Secre_tail"/>
    <property type="match status" value="1"/>
</dbReference>
<feature type="domain" description="Secretion system C-terminal sorting" evidence="3">
    <location>
        <begin position="1014"/>
        <end position="1085"/>
    </location>
</feature>
<dbReference type="PATRIC" id="fig|1189619.4.peg.1698"/>
<dbReference type="InterPro" id="IPR026444">
    <property type="entry name" value="Secre_tail"/>
</dbReference>
<feature type="signal peptide" evidence="2">
    <location>
        <begin position="1"/>
        <end position="22"/>
    </location>
</feature>
<keyword evidence="5" id="KW-0121">Carboxypeptidase</keyword>
<evidence type="ECO:0000313" key="6">
    <source>
        <dbReference type="Proteomes" id="UP000012317"/>
    </source>
</evidence>
<comment type="caution">
    <text evidence="5">The sequence shown here is derived from an EMBL/GenBank/DDBJ whole genome shotgun (WGS) entry which is preliminary data.</text>
</comment>